<evidence type="ECO:0000313" key="9">
    <source>
        <dbReference type="EMBL" id="MCC2253931.1"/>
    </source>
</evidence>
<comment type="caution">
    <text evidence="9">The sequence shown here is derived from an EMBL/GenBank/DDBJ whole genome shotgun (WGS) entry which is preliminary data.</text>
</comment>
<name>A0ABS8FV42_9FIRM</name>
<keyword evidence="4 5" id="KW-0067">ATP-binding</keyword>
<evidence type="ECO:0000259" key="8">
    <source>
        <dbReference type="PROSITE" id="PS51217"/>
    </source>
</evidence>
<feature type="region of interest" description="Disordered" evidence="6">
    <location>
        <begin position="434"/>
        <end position="507"/>
    </location>
</feature>
<dbReference type="Gene3D" id="1.10.486.10">
    <property type="entry name" value="PCRA, domain 4"/>
    <property type="match status" value="1"/>
</dbReference>
<dbReference type="InterPro" id="IPR014016">
    <property type="entry name" value="UvrD-like_ATP-bd"/>
</dbReference>
<evidence type="ECO:0000256" key="1">
    <source>
        <dbReference type="ARBA" id="ARBA00022741"/>
    </source>
</evidence>
<dbReference type="Gene3D" id="3.40.50.300">
    <property type="entry name" value="P-loop containing nucleotide triphosphate hydrolases"/>
    <property type="match status" value="2"/>
</dbReference>
<dbReference type="PROSITE" id="PS51198">
    <property type="entry name" value="UVRD_HELICASE_ATP_BIND"/>
    <property type="match status" value="1"/>
</dbReference>
<dbReference type="CDD" id="cd18807">
    <property type="entry name" value="SF1_C_UvrD"/>
    <property type="match status" value="1"/>
</dbReference>
<dbReference type="Pfam" id="PF00580">
    <property type="entry name" value="UvrD-helicase"/>
    <property type="match status" value="1"/>
</dbReference>
<keyword evidence="1 5" id="KW-0547">Nucleotide-binding</keyword>
<dbReference type="Proteomes" id="UP001198151">
    <property type="component" value="Unassembled WGS sequence"/>
</dbReference>
<feature type="compositionally biased region" description="Basic and acidic residues" evidence="6">
    <location>
        <begin position="472"/>
        <end position="504"/>
    </location>
</feature>
<feature type="compositionally biased region" description="Basic and acidic residues" evidence="6">
    <location>
        <begin position="451"/>
        <end position="465"/>
    </location>
</feature>
<dbReference type="InterPro" id="IPR027417">
    <property type="entry name" value="P-loop_NTPase"/>
</dbReference>
<dbReference type="Gene3D" id="1.10.10.160">
    <property type="match status" value="1"/>
</dbReference>
<proteinExistence type="predicted"/>
<dbReference type="PANTHER" id="PTHR40084">
    <property type="entry name" value="PHOSPHOHYDROLASE, PHP FAMILY"/>
    <property type="match status" value="1"/>
</dbReference>
<dbReference type="SUPFAM" id="SSF52540">
    <property type="entry name" value="P-loop containing nucleoside triphosphate hydrolases"/>
    <property type="match status" value="1"/>
</dbReference>
<dbReference type="InterPro" id="IPR016195">
    <property type="entry name" value="Pol/histidinol_Pase-like"/>
</dbReference>
<feature type="binding site" evidence="5">
    <location>
        <begin position="529"/>
        <end position="536"/>
    </location>
    <ligand>
        <name>ATP</name>
        <dbReference type="ChEBI" id="CHEBI:30616"/>
    </ligand>
</feature>
<keyword evidence="10" id="KW-1185">Reference proteome</keyword>
<dbReference type="EMBL" id="JAJEQX010000007">
    <property type="protein sequence ID" value="MCC2253931.1"/>
    <property type="molecule type" value="Genomic_DNA"/>
</dbReference>
<dbReference type="Pfam" id="PF13361">
    <property type="entry name" value="UvrD_C"/>
    <property type="match status" value="2"/>
</dbReference>
<dbReference type="PROSITE" id="PS51217">
    <property type="entry name" value="UVRD_HELICASE_CTER"/>
    <property type="match status" value="1"/>
</dbReference>
<evidence type="ECO:0000256" key="6">
    <source>
        <dbReference type="SAM" id="MobiDB-lite"/>
    </source>
</evidence>
<keyword evidence="3 5" id="KW-0347">Helicase</keyword>
<dbReference type="RefSeq" id="WP_227707071.1">
    <property type="nucleotide sequence ID" value="NZ_JAJEQX010000007.1"/>
</dbReference>
<sequence>MYIADLHIHSRYSRATSKDCTPEHLDLWARKKGIHIVGTGDFTHPAWREELSEKLTPAEDGLYVLKDEYRIGGAIPGEIRPRFVVSGEISSIYKKNGRVRKVHSLILLPGLEDAQKISARLEQIGNIHSDGRPILGLDCRDLLEITLEISPGSVYVPAHIWTPHFSLFGAFSGFDTVEECFEDLTPHIHAMETGLSSDPPMNWRVSALDRYQLISNSDAHSPAKLGREANLLDIPMSYQGLSDAIQTGKGLYGTIEFFPEEGKYHMDGHRKCNLCLTPAETMKYGGKCPVCGRKITVGVSHRVEELSDRAEGYVRENAKPFESLVPLPEVIGACVGHSAASVKVQREYERMVQELGPEFEILRTIPADEIRKAASERIAEGIERLREGKVERIPGFDGEYGVIRLFSAEELHNTEGQMSFFDMIGVPETKVSVGKKAAREETDPGEGAGVKSERTAEAKFERIAEAEQEGNSEAKSERNAEAEHGRNVEAEHGRGDGADTERDAGMFSGLNPEQEYAVRCTSPHIAVKAGPGTGKTKTLISRLRYLLEYRKVRPGEITAVTFTNQAAAEMRERLIRETGKKTIGRSLQIGTFHAVCMNFLKELGEEFSLIDSGEQKAFAEEALEETRLSMKTGEFLESVSRRKSGMTKTGMKSGMTEPGGGDDILWQQTVDRYEERKRKAGLLDFDDLLLRTAERIRIGQVPDGWEKRFRYLLTDEFQDINPVQLELIRLWSGAGRELFVIGDPDQSIYGFRGADAACFDRLKMEYDDLELITLKENYRSSPQILRAAEAVISGGAESRLHPNCPDNVPVRIVRSESSGGEAVFIAKEIGRMTGGIGMLEAQEAAWESGERKIRSFDEIAVLCRTHHQAEIVERCLKKESIPYIMAGREDFLNAERVQNSLRFFRLLEISTSIREGNIWEELARECASGLWELEWSPMAAEAVRNAAEKYLPLYRKQKPERFIKQWAEDMGFTDDPDVKKLLQMTVFYRSMPEFLQTVGLGVESDLKRCQDKKYVSGAVTVMTLHGSKGLEFPAVFIYGADQGSIPLESESHPADTEEERRLFYVGMTRAKEELILTAAKEPSEFLEELPEGLAASENAARKKREENWHQMNLFDM</sequence>
<dbReference type="SUPFAM" id="SSF89550">
    <property type="entry name" value="PHP domain-like"/>
    <property type="match status" value="1"/>
</dbReference>
<accession>A0ABS8FV42</accession>
<keyword evidence="2 5" id="KW-0378">Hydrolase</keyword>
<dbReference type="InterPro" id="IPR013986">
    <property type="entry name" value="DExx_box_DNA_helicase_dom_sf"/>
</dbReference>
<dbReference type="CDD" id="cd17932">
    <property type="entry name" value="DEXQc_UvrD"/>
    <property type="match status" value="1"/>
</dbReference>
<feature type="domain" description="UvrD-like helicase ATP-binding" evidence="7">
    <location>
        <begin position="508"/>
        <end position="781"/>
    </location>
</feature>
<evidence type="ECO:0000256" key="3">
    <source>
        <dbReference type="ARBA" id="ARBA00022806"/>
    </source>
</evidence>
<dbReference type="Gene3D" id="3.20.20.140">
    <property type="entry name" value="Metal-dependent hydrolases"/>
    <property type="match status" value="1"/>
</dbReference>
<feature type="domain" description="UvrD-like helicase C-terminal" evidence="8">
    <location>
        <begin position="782"/>
        <end position="1029"/>
    </location>
</feature>
<evidence type="ECO:0000256" key="5">
    <source>
        <dbReference type="PROSITE-ProRule" id="PRU00560"/>
    </source>
</evidence>
<gene>
    <name evidence="9" type="ORF">LKD70_05690</name>
</gene>
<evidence type="ECO:0000256" key="4">
    <source>
        <dbReference type="ARBA" id="ARBA00022840"/>
    </source>
</evidence>
<reference evidence="9 10" key="1">
    <citation type="submission" date="2021-10" db="EMBL/GenBank/DDBJ databases">
        <title>Anaerobic single-cell dispensing facilitates the cultivation of human gut bacteria.</title>
        <authorList>
            <person name="Afrizal A."/>
        </authorList>
    </citation>
    <scope>NUCLEOTIDE SEQUENCE [LARGE SCALE GENOMIC DNA]</scope>
    <source>
        <strain evidence="9 10">CLA-AA-H200</strain>
    </source>
</reference>
<dbReference type="CDD" id="cd19067">
    <property type="entry name" value="PfuEndoQ-like"/>
    <property type="match status" value="1"/>
</dbReference>
<dbReference type="InterPro" id="IPR014017">
    <property type="entry name" value="DNA_helicase_UvrD-like_C"/>
</dbReference>
<organism evidence="9 10">
    <name type="scientific">Ruminococcus turbiniformis</name>
    <dbReference type="NCBI Taxonomy" id="2881258"/>
    <lineage>
        <taxon>Bacteria</taxon>
        <taxon>Bacillati</taxon>
        <taxon>Bacillota</taxon>
        <taxon>Clostridia</taxon>
        <taxon>Eubacteriales</taxon>
        <taxon>Oscillospiraceae</taxon>
        <taxon>Ruminococcus</taxon>
    </lineage>
</organism>
<dbReference type="PANTHER" id="PTHR40084:SF1">
    <property type="entry name" value="PHOSPHOTRANSFERASE"/>
    <property type="match status" value="1"/>
</dbReference>
<evidence type="ECO:0000259" key="7">
    <source>
        <dbReference type="PROSITE" id="PS51198"/>
    </source>
</evidence>
<evidence type="ECO:0000313" key="10">
    <source>
        <dbReference type="Proteomes" id="UP001198151"/>
    </source>
</evidence>
<evidence type="ECO:0000256" key="2">
    <source>
        <dbReference type="ARBA" id="ARBA00022801"/>
    </source>
</evidence>
<protein>
    <submittedName>
        <fullName evidence="9">UvrD-helicase domain-containing protein</fullName>
    </submittedName>
</protein>